<keyword evidence="7 12" id="KW-0798">TonB box</keyword>
<evidence type="ECO:0000256" key="9">
    <source>
        <dbReference type="ARBA" id="ARBA00023237"/>
    </source>
</evidence>
<keyword evidence="4 10" id="KW-1134">Transmembrane beta strand</keyword>
<feature type="short sequence motif" description="TonB C-terminal box" evidence="11">
    <location>
        <begin position="727"/>
        <end position="744"/>
    </location>
</feature>
<dbReference type="InterPro" id="IPR010917">
    <property type="entry name" value="TonB_rcpt_CS"/>
</dbReference>
<dbReference type="GO" id="GO:0015232">
    <property type="term" value="F:heme transmembrane transporter activity"/>
    <property type="evidence" value="ECO:0007669"/>
    <property type="project" value="InterPro"/>
</dbReference>
<evidence type="ECO:0000256" key="2">
    <source>
        <dbReference type="ARBA" id="ARBA00009810"/>
    </source>
</evidence>
<evidence type="ECO:0000256" key="3">
    <source>
        <dbReference type="ARBA" id="ARBA00022448"/>
    </source>
</evidence>
<evidence type="ECO:0000256" key="13">
    <source>
        <dbReference type="SAM" id="SignalP"/>
    </source>
</evidence>
<evidence type="ECO:0000256" key="8">
    <source>
        <dbReference type="ARBA" id="ARBA00023136"/>
    </source>
</evidence>
<evidence type="ECO:0000259" key="14">
    <source>
        <dbReference type="Pfam" id="PF00593"/>
    </source>
</evidence>
<dbReference type="InterPro" id="IPR012910">
    <property type="entry name" value="Plug_dom"/>
</dbReference>
<keyword evidence="8 10" id="KW-0472">Membrane</keyword>
<keyword evidence="5 10" id="KW-0812">Transmembrane</keyword>
<evidence type="ECO:0000313" key="16">
    <source>
        <dbReference type="EMBL" id="SDX46107.1"/>
    </source>
</evidence>
<dbReference type="Gene3D" id="2.40.170.20">
    <property type="entry name" value="TonB-dependent receptor, beta-barrel domain"/>
    <property type="match status" value="1"/>
</dbReference>
<dbReference type="EMBL" id="FNMZ01000005">
    <property type="protein sequence ID" value="SDX46107.1"/>
    <property type="molecule type" value="Genomic_DNA"/>
</dbReference>
<accession>A0A1H3BW01</accession>
<dbReference type="Pfam" id="PF07715">
    <property type="entry name" value="Plug"/>
    <property type="match status" value="1"/>
</dbReference>
<keyword evidence="3 10" id="KW-0813">Transport</keyword>
<proteinExistence type="inferred from homology"/>
<dbReference type="CDD" id="cd01347">
    <property type="entry name" value="ligand_gated_channel"/>
    <property type="match status" value="1"/>
</dbReference>
<dbReference type="STRING" id="356660.SAMN05444336_105180"/>
<dbReference type="AlphaFoldDB" id="A0A1H3BW01"/>
<feature type="domain" description="TonB-dependent receptor-like beta-barrel" evidence="14">
    <location>
        <begin position="290"/>
        <end position="715"/>
    </location>
</feature>
<evidence type="ECO:0000256" key="11">
    <source>
        <dbReference type="PROSITE-ProRule" id="PRU10144"/>
    </source>
</evidence>
<dbReference type="InterPro" id="IPR039426">
    <property type="entry name" value="TonB-dep_rcpt-like"/>
</dbReference>
<evidence type="ECO:0000256" key="5">
    <source>
        <dbReference type="ARBA" id="ARBA00022692"/>
    </source>
</evidence>
<evidence type="ECO:0000313" key="17">
    <source>
        <dbReference type="Proteomes" id="UP000199118"/>
    </source>
</evidence>
<keyword evidence="17" id="KW-1185">Reference proteome</keyword>
<dbReference type="PANTHER" id="PTHR30069:SF41">
    <property type="entry name" value="HEME_HEMOPEXIN UTILIZATION PROTEIN C"/>
    <property type="match status" value="1"/>
</dbReference>
<evidence type="ECO:0000256" key="7">
    <source>
        <dbReference type="ARBA" id="ARBA00023077"/>
    </source>
</evidence>
<sequence length="744" mass="78288">MARYRSAAALVAALHATGALAQQTGAPNTDTAKTGAPVADAPMTQAPTPMAGLAAGTAPLELDAISVEAGAAADPLAPVSTEEIGPERIRRAGPRGATGLLDEVAGADVVQDPTNPGVTVNVRGLQDRTRVTTMIDGARQNFQQSGHGSSALAYVDPNLLRAIELDKSVSADVGGAGALAGSVNFRTLEPGDLLDPGDAWGGEGALGTGTNGAYFDGMGALAFRPSDRVSGVLAYSRHRLGAYDVGQAGVVRQSPTRVYDADEGVAFSGSTTASALGKLIFVPTPDTKLTLSYLDYSADFDTSSAGVVDSQETTSRTATARFDWTPAGRTDEFEALLWWNGVENAQIRPARTSYDGFAVDYALDTFGGSLTERLEVATPLGALDLAFGAEAFSDATSTVALAETASDDPDGVWFSGSNPEGDRQVGGVFARGVLSPTDWMRVRAGLRLDGYAMSGTASLWDGTGYADAPVDQDGTAILPSFGVSFLPAPGIELFADYSEGWRPATLPEAVFGGSHIGFALYFAPNPNLKPERSRTVEAGVSAERDGLLFADDRGRITATVYHREVRDYISSETVYGDFGNGLQTYTGYVNVDGEANTQGLEVSGAYGFGRYDFGLSLEVTDTDFDGRYDARPWDSTTDWRDSDAALSSPPPVRLSFTAQARFWDDRVSIGGRVLHTGGASDIYSGYEIEQSTIFDAWASVRLNEVAQLTASVTNITDQAYVDPLGSTAYPAPGRTFLLSLRMAF</sequence>
<evidence type="ECO:0000256" key="10">
    <source>
        <dbReference type="PROSITE-ProRule" id="PRU01360"/>
    </source>
</evidence>
<dbReference type="Pfam" id="PF00593">
    <property type="entry name" value="TonB_dep_Rec_b-barrel"/>
    <property type="match status" value="1"/>
</dbReference>
<dbReference type="PROSITE" id="PS52016">
    <property type="entry name" value="TONB_DEPENDENT_REC_3"/>
    <property type="match status" value="1"/>
</dbReference>
<gene>
    <name evidence="16" type="ORF">SAMN05444336_105180</name>
</gene>
<dbReference type="InterPro" id="IPR011276">
    <property type="entry name" value="TonB_haem/Hb_rcpt"/>
</dbReference>
<dbReference type="PROSITE" id="PS01156">
    <property type="entry name" value="TONB_DEPENDENT_REC_2"/>
    <property type="match status" value="1"/>
</dbReference>
<name>A0A1H3BW01_9RHOB</name>
<evidence type="ECO:0000256" key="12">
    <source>
        <dbReference type="RuleBase" id="RU003357"/>
    </source>
</evidence>
<organism evidence="16 17">
    <name type="scientific">Albimonas donghaensis</name>
    <dbReference type="NCBI Taxonomy" id="356660"/>
    <lineage>
        <taxon>Bacteria</taxon>
        <taxon>Pseudomonadati</taxon>
        <taxon>Pseudomonadota</taxon>
        <taxon>Alphaproteobacteria</taxon>
        <taxon>Rhodobacterales</taxon>
        <taxon>Paracoccaceae</taxon>
        <taxon>Albimonas</taxon>
    </lineage>
</organism>
<comment type="subcellular location">
    <subcellularLocation>
        <location evidence="1 10">Cell outer membrane</location>
        <topology evidence="1 10">Multi-pass membrane protein</topology>
    </subcellularLocation>
</comment>
<dbReference type="GO" id="GO:0009279">
    <property type="term" value="C:cell outer membrane"/>
    <property type="evidence" value="ECO:0007669"/>
    <property type="project" value="UniProtKB-SubCell"/>
</dbReference>
<reference evidence="16 17" key="1">
    <citation type="submission" date="2016-10" db="EMBL/GenBank/DDBJ databases">
        <authorList>
            <person name="de Groot N.N."/>
        </authorList>
    </citation>
    <scope>NUCLEOTIDE SEQUENCE [LARGE SCALE GENOMIC DNA]</scope>
    <source>
        <strain evidence="16 17">DSM 17890</strain>
    </source>
</reference>
<dbReference type="GO" id="GO:0015344">
    <property type="term" value="F:siderophore uptake transmembrane transporter activity"/>
    <property type="evidence" value="ECO:0007669"/>
    <property type="project" value="TreeGrafter"/>
</dbReference>
<dbReference type="Gene3D" id="2.170.130.10">
    <property type="entry name" value="TonB-dependent receptor, plug domain"/>
    <property type="match status" value="1"/>
</dbReference>
<evidence type="ECO:0000256" key="6">
    <source>
        <dbReference type="ARBA" id="ARBA00022729"/>
    </source>
</evidence>
<evidence type="ECO:0000256" key="4">
    <source>
        <dbReference type="ARBA" id="ARBA00022452"/>
    </source>
</evidence>
<dbReference type="InterPro" id="IPR000531">
    <property type="entry name" value="Beta-barrel_TonB"/>
</dbReference>
<keyword evidence="6 13" id="KW-0732">Signal</keyword>
<protein>
    <submittedName>
        <fullName evidence="16">Hemoglobin/transferrin/lactoferrin receptor protein</fullName>
    </submittedName>
</protein>
<keyword evidence="9 10" id="KW-0998">Cell outer membrane</keyword>
<feature type="signal peptide" evidence="13">
    <location>
        <begin position="1"/>
        <end position="21"/>
    </location>
</feature>
<dbReference type="InterPro" id="IPR037066">
    <property type="entry name" value="Plug_dom_sf"/>
</dbReference>
<comment type="similarity">
    <text evidence="2 10 12">Belongs to the TonB-dependent receptor family.</text>
</comment>
<feature type="chain" id="PRO_5011604192" evidence="13">
    <location>
        <begin position="22"/>
        <end position="744"/>
    </location>
</feature>
<dbReference type="Proteomes" id="UP000199118">
    <property type="component" value="Unassembled WGS sequence"/>
</dbReference>
<dbReference type="SUPFAM" id="SSF56935">
    <property type="entry name" value="Porins"/>
    <property type="match status" value="1"/>
</dbReference>
<dbReference type="PANTHER" id="PTHR30069">
    <property type="entry name" value="TONB-DEPENDENT OUTER MEMBRANE RECEPTOR"/>
    <property type="match status" value="1"/>
</dbReference>
<dbReference type="InterPro" id="IPR036942">
    <property type="entry name" value="Beta-barrel_TonB_sf"/>
</dbReference>
<keyword evidence="16" id="KW-0675">Receptor</keyword>
<evidence type="ECO:0000259" key="15">
    <source>
        <dbReference type="Pfam" id="PF07715"/>
    </source>
</evidence>
<evidence type="ECO:0000256" key="1">
    <source>
        <dbReference type="ARBA" id="ARBA00004571"/>
    </source>
</evidence>
<dbReference type="RefSeq" id="WP_176954774.1">
    <property type="nucleotide sequence ID" value="NZ_FNMZ01000005.1"/>
</dbReference>
<dbReference type="NCBIfam" id="TIGR01785">
    <property type="entry name" value="TonB-hemin"/>
    <property type="match status" value="1"/>
</dbReference>
<dbReference type="GO" id="GO:0044718">
    <property type="term" value="P:siderophore transmembrane transport"/>
    <property type="evidence" value="ECO:0007669"/>
    <property type="project" value="TreeGrafter"/>
</dbReference>
<feature type="domain" description="TonB-dependent receptor plug" evidence="15">
    <location>
        <begin position="78"/>
        <end position="181"/>
    </location>
</feature>